<name>A0A6P8IWU4_ACTTE</name>
<keyword evidence="8" id="KW-0418">Kinase</keyword>
<dbReference type="PANTHER" id="PTHR24416:SF600">
    <property type="entry name" value="PDGF- AND VEGF-RECEPTOR RELATED, ISOFORM J"/>
    <property type="match status" value="1"/>
</dbReference>
<dbReference type="FunFam" id="3.30.200.20:FF:000619">
    <property type="entry name" value="macrophage colony-stimulating factor 1 receptor isoform X2"/>
    <property type="match status" value="1"/>
</dbReference>
<dbReference type="Gene3D" id="2.60.40.10">
    <property type="entry name" value="Immunoglobulins"/>
    <property type="match status" value="11"/>
</dbReference>
<feature type="domain" description="Ig-like" evidence="21">
    <location>
        <begin position="123"/>
        <end position="196"/>
    </location>
</feature>
<keyword evidence="11 18" id="KW-0472">Membrane</keyword>
<evidence type="ECO:0000256" key="8">
    <source>
        <dbReference type="ARBA" id="ARBA00022777"/>
    </source>
</evidence>
<dbReference type="InterPro" id="IPR013098">
    <property type="entry name" value="Ig_I-set"/>
</dbReference>
<keyword evidence="10 18" id="KW-1133">Transmembrane helix</keyword>
<dbReference type="InterPro" id="IPR003599">
    <property type="entry name" value="Ig_sub"/>
</dbReference>
<feature type="transmembrane region" description="Helical" evidence="18">
    <location>
        <begin position="1223"/>
        <end position="1246"/>
    </location>
</feature>
<evidence type="ECO:0000256" key="6">
    <source>
        <dbReference type="ARBA" id="ARBA00022692"/>
    </source>
</evidence>
<sequence>MHRHLKTASSLLVYFVLVVITPCKGSPTRIHDVQNNYFVPLGGAADFDCILSDQKAKVELYHDEKHMVTDGVKVAEIGQIFTVYNITNAESGDYRCKTSFGNGLKKSFPVGSIRAISVQYLDLKFSVSPKIITAPEGESASFTCQATSDKFARVSWHKDTQELSHQNKSRNGNEYTSVMTVSDLETSESGIYQCRVKVQIYPFIGLDKMGYFPTPSELIVKPFEFISRHQTIFVGDVGSSVTIKCNTTDPVASTSLWIQRSHQNVQEVTPDGVRVVQDGPNFVIHRVTIRDGGQYTCKAVSTYGKTISMNMGRLIVLQGGHRDPKAYISPHTKNLNLDKSFNFTCQAFGDSINFTWFKDGSIVPHDIVTVLPKRHYKGYTMFESILTIRNAERSDEGSYTCQITSALQPGYSHSFTANLTIFECPKANGKFRDPFNNTLYIVCVNGIGTRIQCPLPGQYWEDSIKHCVLPATTPTTPVLTWISDLPVRQNAPIEGSFVFDCRLTDPTIPVELKKRGNPVTVDGTKVKLVGQKFTISKLQIGDSALYTCHASGVGNPKKINVYVNKDLTLDLSVHVLGGTNRIELETSFNRTITCESFNEGEIYWYRVDSRSNRLTLVTKGPPSIRNKDGYVVTWAYLKLSNVRQKDEGTYMCRKNNSVGAVANTTIEILVKASDKPNLSTPSFKTIKEHDPLQFNVVVLGSPFPDVAWYKGQRALVTCRGGQSFKCQSKETNYEIDDRIDVLNRGARPVLPFKIVDPLHPADNGEYRIKVINLAGEKQAIFNVSVHVPPLIKKTNNDVVNQVIPKNSPYTLECEVSRAVPPPVFTWQYQVLSCVDSKECKPNPNKWQSIPLSIAKVRNTTSLRSVLGVLPTDKLIYYRCSVRNLVGYDKMDFALHRTSNFVKKLNIEGEKIKYRDEYENITMTCQALKSFDSHPTWRDGDDHLINNTSRVRITFSEDSVKYLTHLQIFEARMNDSGRYACEATESDKKKESTWTTLKVLAVSPPSVTIGNLTTNEANHVSFNCTVSGHPSPAVTWFKAGKLLETTVLSSLSECSSRVNGFYLYVYPSELNKPQTHSLVICNAKYNNTDWYSCKARNSIDEDDGKAYLNVQAPPTVTLIDEELHESVESVRLVKIRCLATGNPTPHVRWLKENETGSFVSLPNISSWKMGSSTLFFSELRTEHHGKYRCIATNALGQNYKDRDINPPVFQRIKRPGPGVVSMPALIAIIVSGSLVILLLLVIIAVLYRRKKLYGGFYILTLPPMPDYIKKLDPNRTLQEQTHKLPLCADWEFSRNRLTLGKVIGSGAFGQVFVAEAVGIVAFDPRSSMKGKGSRRRSRFGSMKSPYCNNKQVTTVACKGLKEDATESEYRDLVSELKILMHIGEHKNIVNLLGACTKGRECDLLVIIEFCPHGNLLEFLRKRRDLFQAEWAPATEKADERFTTTDLVITAFQVARAMEFLASRRCVHRDLAARNVLVGENYVMKVADFGLARDIYKDEHYVKTTAGLLPVKWMAIEALVDRIYTHQSDVWSFGVLLWEIFTLGGSPYPGLPANEVYQYLMEGQRMERPHDCPDEIYALMLACWEHDPSRRPPFSAIVQAIDNLLAEKTTQTGEEYLELENEQDPNETQQYYLEPEDMHPTSSVFDSPQGSPLPPVPVEEIELQHLITEDKGKDYVNTKRFAFGDLSKGKVRNNGAESGEMDKVRADSIEKENHKKSDSSGNISDEDEFISEKEQLMKNYDDEKDVCERHSEVFDTPQPYINTRPYANVNNFIKNYGNDGVTSKKEDDFRSRQQSERYV</sequence>
<dbReference type="GO" id="GO:0005524">
    <property type="term" value="F:ATP binding"/>
    <property type="evidence" value="ECO:0007669"/>
    <property type="project" value="UniProtKB-KW"/>
</dbReference>
<feature type="domain" description="Ig-like" evidence="21">
    <location>
        <begin position="907"/>
        <end position="991"/>
    </location>
</feature>
<dbReference type="InterPro" id="IPR001245">
    <property type="entry name" value="Ser-Thr/Tyr_kinase_cat_dom"/>
</dbReference>
<dbReference type="CDD" id="cd00096">
    <property type="entry name" value="Ig"/>
    <property type="match status" value="4"/>
</dbReference>
<dbReference type="SMART" id="SM00409">
    <property type="entry name" value="IG"/>
    <property type="match status" value="10"/>
</dbReference>
<dbReference type="Pfam" id="PF07679">
    <property type="entry name" value="I-set"/>
    <property type="match status" value="4"/>
</dbReference>
<dbReference type="InterPro" id="IPR050122">
    <property type="entry name" value="RTK"/>
</dbReference>
<evidence type="ECO:0000256" key="7">
    <source>
        <dbReference type="ARBA" id="ARBA00022741"/>
    </source>
</evidence>
<keyword evidence="7" id="KW-0547">Nucleotide-binding</keyword>
<keyword evidence="6 18" id="KW-0812">Transmembrane</keyword>
<dbReference type="InterPro" id="IPR000719">
    <property type="entry name" value="Prot_kinase_dom"/>
</dbReference>
<dbReference type="PROSITE" id="PS00109">
    <property type="entry name" value="PROTEIN_KINASE_TYR"/>
    <property type="match status" value="1"/>
</dbReference>
<evidence type="ECO:0000256" key="1">
    <source>
        <dbReference type="ARBA" id="ARBA00004251"/>
    </source>
</evidence>
<dbReference type="GO" id="GO:0005576">
    <property type="term" value="C:extracellular region"/>
    <property type="evidence" value="ECO:0007669"/>
    <property type="project" value="InterPro"/>
</dbReference>
<evidence type="ECO:0000313" key="23">
    <source>
        <dbReference type="RefSeq" id="XP_031571609.1"/>
    </source>
</evidence>
<feature type="compositionally biased region" description="Basic and acidic residues" evidence="17">
    <location>
        <begin position="1698"/>
        <end position="1716"/>
    </location>
</feature>
<dbReference type="InterPro" id="IPR001824">
    <property type="entry name" value="Tyr_kinase_rcpt_3_CS"/>
</dbReference>
<dbReference type="PROSITE" id="PS50835">
    <property type="entry name" value="IG_LIKE"/>
    <property type="match status" value="8"/>
</dbReference>
<comment type="subcellular location">
    <subcellularLocation>
        <location evidence="1">Cell membrane</location>
        <topology evidence="1">Single-pass type I membrane protein</topology>
    </subcellularLocation>
</comment>
<accession>A0A6P8IWU4</accession>
<feature type="domain" description="Ig-like" evidence="21">
    <location>
        <begin position="215"/>
        <end position="308"/>
    </location>
</feature>
<feature type="region of interest" description="Disordered" evidence="17">
    <location>
        <begin position="1774"/>
        <end position="1797"/>
    </location>
</feature>
<dbReference type="InterPro" id="IPR036508">
    <property type="entry name" value="Chitin-bd_dom_sf"/>
</dbReference>
<dbReference type="FunFam" id="1.10.510.10:FF:000462">
    <property type="entry name" value="Receptor tyrosine kinase"/>
    <property type="match status" value="1"/>
</dbReference>
<feature type="domain" description="Ig-like" evidence="21">
    <location>
        <begin position="1004"/>
        <end position="1110"/>
    </location>
</feature>
<dbReference type="RefSeq" id="XP_031571609.1">
    <property type="nucleotide sequence ID" value="XM_031715749.1"/>
</dbReference>
<dbReference type="GO" id="GO:0043235">
    <property type="term" value="C:receptor complex"/>
    <property type="evidence" value="ECO:0007669"/>
    <property type="project" value="TreeGrafter"/>
</dbReference>
<protein>
    <recommendedName>
        <fullName evidence="2">receptor protein-tyrosine kinase</fullName>
        <ecNumber evidence="2">2.7.10.1</ecNumber>
    </recommendedName>
</protein>
<dbReference type="Gene3D" id="1.10.510.10">
    <property type="entry name" value="Transferase(Phosphotransferase) domain 1"/>
    <property type="match status" value="1"/>
</dbReference>
<evidence type="ECO:0000256" key="4">
    <source>
        <dbReference type="ARBA" id="ARBA00022553"/>
    </source>
</evidence>
<keyword evidence="15" id="KW-0325">Glycoprotein</keyword>
<dbReference type="Pfam" id="PF07714">
    <property type="entry name" value="PK_Tyr_Ser-Thr"/>
    <property type="match status" value="1"/>
</dbReference>
<feature type="domain" description="Ig-like" evidence="21">
    <location>
        <begin position="1113"/>
        <end position="1204"/>
    </location>
</feature>
<evidence type="ECO:0000256" key="2">
    <source>
        <dbReference type="ARBA" id="ARBA00011902"/>
    </source>
</evidence>
<dbReference type="SMART" id="SM00406">
    <property type="entry name" value="IGv"/>
    <property type="match status" value="2"/>
</dbReference>
<dbReference type="SUPFAM" id="SSF56112">
    <property type="entry name" value="Protein kinase-like (PK-like)"/>
    <property type="match status" value="1"/>
</dbReference>
<feature type="transmembrane region" description="Helical" evidence="18">
    <location>
        <begin position="1301"/>
        <end position="1321"/>
    </location>
</feature>
<dbReference type="GO" id="GO:0008061">
    <property type="term" value="F:chitin binding"/>
    <property type="evidence" value="ECO:0007669"/>
    <property type="project" value="InterPro"/>
</dbReference>
<dbReference type="PRINTS" id="PR00109">
    <property type="entry name" value="TYRKINASE"/>
</dbReference>
<dbReference type="SMART" id="SM00494">
    <property type="entry name" value="ChtBD2"/>
    <property type="match status" value="1"/>
</dbReference>
<evidence type="ECO:0000313" key="22">
    <source>
        <dbReference type="Proteomes" id="UP000515163"/>
    </source>
</evidence>
<dbReference type="InParanoid" id="A0A6P8IWU4"/>
<evidence type="ECO:0000256" key="19">
    <source>
        <dbReference type="SAM" id="SignalP"/>
    </source>
</evidence>
<dbReference type="InterPro" id="IPR007110">
    <property type="entry name" value="Ig-like_dom"/>
</dbReference>
<dbReference type="Gene3D" id="3.30.200.20">
    <property type="entry name" value="Phosphorylase Kinase, domain 1"/>
    <property type="match status" value="1"/>
</dbReference>
<dbReference type="Gene3D" id="2.170.140.10">
    <property type="entry name" value="Chitin binding domain"/>
    <property type="match status" value="1"/>
</dbReference>
<dbReference type="InterPro" id="IPR003598">
    <property type="entry name" value="Ig_sub2"/>
</dbReference>
<evidence type="ECO:0000256" key="3">
    <source>
        <dbReference type="ARBA" id="ARBA00022475"/>
    </source>
</evidence>
<dbReference type="InterPro" id="IPR020635">
    <property type="entry name" value="Tyr_kinase_cat_dom"/>
</dbReference>
<evidence type="ECO:0000256" key="10">
    <source>
        <dbReference type="ARBA" id="ARBA00022989"/>
    </source>
</evidence>
<dbReference type="PANTHER" id="PTHR24416">
    <property type="entry name" value="TYROSINE-PROTEIN KINASE RECEPTOR"/>
    <property type="match status" value="1"/>
</dbReference>
<evidence type="ECO:0000256" key="9">
    <source>
        <dbReference type="ARBA" id="ARBA00022840"/>
    </source>
</evidence>
<keyword evidence="13" id="KW-1015">Disulfide bond</keyword>
<feature type="signal peptide" evidence="19">
    <location>
        <begin position="1"/>
        <end position="25"/>
    </location>
</feature>
<evidence type="ECO:0000256" key="11">
    <source>
        <dbReference type="ARBA" id="ARBA00023136"/>
    </source>
</evidence>
<keyword evidence="12" id="KW-0829">Tyrosine-protein kinase</keyword>
<proteinExistence type="predicted"/>
<dbReference type="GeneID" id="116305773"/>
<evidence type="ECO:0000256" key="5">
    <source>
        <dbReference type="ARBA" id="ARBA00022679"/>
    </source>
</evidence>
<dbReference type="SMART" id="SM00408">
    <property type="entry name" value="IGc2"/>
    <property type="match status" value="9"/>
</dbReference>
<dbReference type="EC" id="2.7.10.1" evidence="2"/>
<gene>
    <name evidence="23" type="primary">LOC116305773</name>
</gene>
<dbReference type="SMART" id="SM00219">
    <property type="entry name" value="TyrKc"/>
    <property type="match status" value="1"/>
</dbReference>
<dbReference type="InterPro" id="IPR013783">
    <property type="entry name" value="Ig-like_fold"/>
</dbReference>
<keyword evidence="5" id="KW-0808">Transferase</keyword>
<dbReference type="GO" id="GO:0004714">
    <property type="term" value="F:transmembrane receptor protein tyrosine kinase activity"/>
    <property type="evidence" value="ECO:0007669"/>
    <property type="project" value="UniProtKB-EC"/>
</dbReference>
<dbReference type="Proteomes" id="UP000515163">
    <property type="component" value="Unplaced"/>
</dbReference>
<evidence type="ECO:0000256" key="12">
    <source>
        <dbReference type="ARBA" id="ARBA00023137"/>
    </source>
</evidence>
<dbReference type="SUPFAM" id="SSF57625">
    <property type="entry name" value="Invertebrate chitin-binding proteins"/>
    <property type="match status" value="1"/>
</dbReference>
<dbReference type="SUPFAM" id="SSF48726">
    <property type="entry name" value="Immunoglobulin"/>
    <property type="match status" value="11"/>
</dbReference>
<dbReference type="OrthoDB" id="5979328at2759"/>
<reference evidence="23" key="1">
    <citation type="submission" date="2025-08" db="UniProtKB">
        <authorList>
            <consortium name="RefSeq"/>
        </authorList>
    </citation>
    <scope>IDENTIFICATION</scope>
</reference>
<dbReference type="GO" id="GO:0005886">
    <property type="term" value="C:plasma membrane"/>
    <property type="evidence" value="ECO:0007669"/>
    <property type="project" value="UniProtKB-SubCell"/>
</dbReference>
<feature type="domain" description="Ig-like" evidence="21">
    <location>
        <begin position="518"/>
        <end position="667"/>
    </location>
</feature>
<dbReference type="KEGG" id="aten:116305773"/>
<dbReference type="PROSITE" id="PS00240">
    <property type="entry name" value="RECEPTOR_TYR_KIN_III"/>
    <property type="match status" value="1"/>
</dbReference>
<evidence type="ECO:0000259" key="20">
    <source>
        <dbReference type="PROSITE" id="PS50011"/>
    </source>
</evidence>
<evidence type="ECO:0000259" key="21">
    <source>
        <dbReference type="PROSITE" id="PS50835"/>
    </source>
</evidence>
<evidence type="ECO:0000256" key="14">
    <source>
        <dbReference type="ARBA" id="ARBA00023170"/>
    </source>
</evidence>
<organism evidence="22 23">
    <name type="scientific">Actinia tenebrosa</name>
    <name type="common">Australian red waratah sea anemone</name>
    <dbReference type="NCBI Taxonomy" id="6105"/>
    <lineage>
        <taxon>Eukaryota</taxon>
        <taxon>Metazoa</taxon>
        <taxon>Cnidaria</taxon>
        <taxon>Anthozoa</taxon>
        <taxon>Hexacorallia</taxon>
        <taxon>Actiniaria</taxon>
        <taxon>Actiniidae</taxon>
        <taxon>Actinia</taxon>
    </lineage>
</organism>
<keyword evidence="16" id="KW-0393">Immunoglobulin domain</keyword>
<dbReference type="InterPro" id="IPR011009">
    <property type="entry name" value="Kinase-like_dom_sf"/>
</dbReference>
<feature type="chain" id="PRO_5028485397" description="receptor protein-tyrosine kinase" evidence="19">
    <location>
        <begin position="26"/>
        <end position="1797"/>
    </location>
</feature>
<dbReference type="FunCoup" id="A0A6P8IWU4">
    <property type="interactions" value="1596"/>
</dbReference>
<evidence type="ECO:0000256" key="15">
    <source>
        <dbReference type="ARBA" id="ARBA00023180"/>
    </source>
</evidence>
<evidence type="ECO:0000256" key="18">
    <source>
        <dbReference type="SAM" id="Phobius"/>
    </source>
</evidence>
<keyword evidence="22" id="KW-1185">Reference proteome</keyword>
<evidence type="ECO:0000256" key="13">
    <source>
        <dbReference type="ARBA" id="ARBA00023157"/>
    </source>
</evidence>
<dbReference type="InterPro" id="IPR002557">
    <property type="entry name" value="Chitin-bd_dom"/>
</dbReference>
<dbReference type="GO" id="GO:0007169">
    <property type="term" value="P:cell surface receptor protein tyrosine kinase signaling pathway"/>
    <property type="evidence" value="ECO:0007669"/>
    <property type="project" value="InterPro"/>
</dbReference>
<dbReference type="PROSITE" id="PS50011">
    <property type="entry name" value="PROTEIN_KINASE_DOM"/>
    <property type="match status" value="1"/>
</dbReference>
<feature type="region of interest" description="Disordered" evidence="17">
    <location>
        <begin position="1686"/>
        <end position="1727"/>
    </location>
</feature>
<dbReference type="InterPro" id="IPR036179">
    <property type="entry name" value="Ig-like_dom_sf"/>
</dbReference>
<evidence type="ECO:0000256" key="16">
    <source>
        <dbReference type="ARBA" id="ARBA00023319"/>
    </source>
</evidence>
<keyword evidence="4" id="KW-0597">Phosphoprotein</keyword>
<dbReference type="InterPro" id="IPR008266">
    <property type="entry name" value="Tyr_kinase_AS"/>
</dbReference>
<feature type="domain" description="Ig-like" evidence="21">
    <location>
        <begin position="788"/>
        <end position="883"/>
    </location>
</feature>
<keyword evidence="3" id="KW-1003">Cell membrane</keyword>
<feature type="compositionally biased region" description="Basic and acidic residues" evidence="17">
    <location>
        <begin position="1780"/>
        <end position="1797"/>
    </location>
</feature>
<dbReference type="InterPro" id="IPR013106">
    <property type="entry name" value="Ig_V-set"/>
</dbReference>
<evidence type="ECO:0000256" key="17">
    <source>
        <dbReference type="SAM" id="MobiDB-lite"/>
    </source>
</evidence>
<feature type="domain" description="Protein kinase" evidence="20">
    <location>
        <begin position="1296"/>
        <end position="1603"/>
    </location>
</feature>
<keyword evidence="19" id="KW-0732">Signal</keyword>
<dbReference type="Pfam" id="PF13927">
    <property type="entry name" value="Ig_3"/>
    <property type="match status" value="2"/>
</dbReference>
<keyword evidence="9" id="KW-0067">ATP-binding</keyword>
<keyword evidence="14" id="KW-0675">Receptor</keyword>
<feature type="domain" description="Ig-like" evidence="21">
    <location>
        <begin position="324"/>
        <end position="420"/>
    </location>
</feature>